<evidence type="ECO:0000256" key="1">
    <source>
        <dbReference type="SAM" id="MobiDB-lite"/>
    </source>
</evidence>
<reference evidence="3" key="1">
    <citation type="submission" date="2021-05" db="EMBL/GenBank/DDBJ databases">
        <authorList>
            <person name="Alioto T."/>
            <person name="Alioto T."/>
            <person name="Gomez Garrido J."/>
        </authorList>
    </citation>
    <scope>NUCLEOTIDE SEQUENCE</scope>
</reference>
<protein>
    <submittedName>
        <fullName evidence="3">Uncharacterized protein</fullName>
    </submittedName>
</protein>
<organism evidence="3">
    <name type="scientific">Cacopsylla melanoneura</name>
    <dbReference type="NCBI Taxonomy" id="428564"/>
    <lineage>
        <taxon>Eukaryota</taxon>
        <taxon>Metazoa</taxon>
        <taxon>Ecdysozoa</taxon>
        <taxon>Arthropoda</taxon>
        <taxon>Hexapoda</taxon>
        <taxon>Insecta</taxon>
        <taxon>Pterygota</taxon>
        <taxon>Neoptera</taxon>
        <taxon>Paraneoptera</taxon>
        <taxon>Hemiptera</taxon>
        <taxon>Sternorrhyncha</taxon>
        <taxon>Psylloidea</taxon>
        <taxon>Psyllidae</taxon>
        <taxon>Psyllinae</taxon>
        <taxon>Cacopsylla</taxon>
    </lineage>
</organism>
<keyword evidence="2" id="KW-0472">Membrane</keyword>
<dbReference type="EMBL" id="HBUF01609362">
    <property type="protein sequence ID" value="CAG6778382.1"/>
    <property type="molecule type" value="Transcribed_RNA"/>
</dbReference>
<feature type="compositionally biased region" description="Basic residues" evidence="1">
    <location>
        <begin position="7"/>
        <end position="20"/>
    </location>
</feature>
<evidence type="ECO:0000313" key="3">
    <source>
        <dbReference type="EMBL" id="CAG6778382.1"/>
    </source>
</evidence>
<keyword evidence="2" id="KW-1133">Transmembrane helix</keyword>
<keyword evidence="2" id="KW-0812">Transmembrane</keyword>
<accession>A0A8D9B804</accession>
<sequence length="121" mass="13391">MLSPNYKTKKPKLKNKRPNKHSAIISSNFQPSFPLSSSSTVSLIPLPLKALANIKMAFTCLLLTANFFSSNFILSSFFFFSPSNFIFKYSFTVMEDFLLLGLGSVGWGSSSSSEEDEQRGG</sequence>
<evidence type="ECO:0000256" key="2">
    <source>
        <dbReference type="SAM" id="Phobius"/>
    </source>
</evidence>
<dbReference type="AlphaFoldDB" id="A0A8D9B804"/>
<proteinExistence type="predicted"/>
<feature type="transmembrane region" description="Helical" evidence="2">
    <location>
        <begin position="56"/>
        <end position="80"/>
    </location>
</feature>
<name>A0A8D9B804_9HEMI</name>
<feature type="region of interest" description="Disordered" evidence="1">
    <location>
        <begin position="1"/>
        <end position="20"/>
    </location>
</feature>